<dbReference type="PRINTS" id="PR00039">
    <property type="entry name" value="HTHLYSR"/>
</dbReference>
<keyword evidence="2" id="KW-0805">Transcription regulation</keyword>
<dbReference type="GO" id="GO:0005829">
    <property type="term" value="C:cytosol"/>
    <property type="evidence" value="ECO:0007669"/>
    <property type="project" value="TreeGrafter"/>
</dbReference>
<gene>
    <name evidence="6" type="ORF">C8U37_11510</name>
</gene>
<evidence type="ECO:0000256" key="4">
    <source>
        <dbReference type="ARBA" id="ARBA00023163"/>
    </source>
</evidence>
<accession>A0A2T5IGI1</accession>
<dbReference type="PANTHER" id="PTHR30419">
    <property type="entry name" value="HTH-TYPE TRANSCRIPTIONAL REGULATOR YBHD"/>
    <property type="match status" value="1"/>
</dbReference>
<dbReference type="RefSeq" id="WP_108033191.1">
    <property type="nucleotide sequence ID" value="NZ_QAOM01000015.1"/>
</dbReference>
<evidence type="ECO:0000313" key="7">
    <source>
        <dbReference type="Proteomes" id="UP000244161"/>
    </source>
</evidence>
<dbReference type="Pfam" id="PF00126">
    <property type="entry name" value="HTH_1"/>
    <property type="match status" value="1"/>
</dbReference>
<dbReference type="InterPro" id="IPR036390">
    <property type="entry name" value="WH_DNA-bd_sf"/>
</dbReference>
<comment type="similarity">
    <text evidence="1">Belongs to the LysR transcriptional regulatory family.</text>
</comment>
<name>A0A2T5IGI1_9LACT</name>
<dbReference type="CDD" id="cd05466">
    <property type="entry name" value="PBP2_LTTR_substrate"/>
    <property type="match status" value="1"/>
</dbReference>
<organism evidence="6 7">
    <name type="scientific">Trichococcus patagoniensis</name>
    <dbReference type="NCBI Taxonomy" id="382641"/>
    <lineage>
        <taxon>Bacteria</taxon>
        <taxon>Bacillati</taxon>
        <taxon>Bacillota</taxon>
        <taxon>Bacilli</taxon>
        <taxon>Lactobacillales</taxon>
        <taxon>Carnobacteriaceae</taxon>
        <taxon>Trichococcus</taxon>
    </lineage>
</organism>
<protein>
    <submittedName>
        <fullName evidence="6">DNA-binding transcriptional LysR family regulator</fullName>
    </submittedName>
</protein>
<dbReference type="FunFam" id="1.10.10.10:FF:000001">
    <property type="entry name" value="LysR family transcriptional regulator"/>
    <property type="match status" value="1"/>
</dbReference>
<proteinExistence type="inferred from homology"/>
<dbReference type="OrthoDB" id="9803735at2"/>
<evidence type="ECO:0000313" key="6">
    <source>
        <dbReference type="EMBL" id="PTQ82933.1"/>
    </source>
</evidence>
<evidence type="ECO:0000256" key="1">
    <source>
        <dbReference type="ARBA" id="ARBA00009437"/>
    </source>
</evidence>
<dbReference type="GO" id="GO:0003677">
    <property type="term" value="F:DNA binding"/>
    <property type="evidence" value="ECO:0007669"/>
    <property type="project" value="UniProtKB-KW"/>
</dbReference>
<dbReference type="InterPro" id="IPR050950">
    <property type="entry name" value="HTH-type_LysR_regulators"/>
</dbReference>
<dbReference type="GO" id="GO:0003700">
    <property type="term" value="F:DNA-binding transcription factor activity"/>
    <property type="evidence" value="ECO:0007669"/>
    <property type="project" value="InterPro"/>
</dbReference>
<dbReference type="InterPro" id="IPR000847">
    <property type="entry name" value="LysR_HTH_N"/>
</dbReference>
<dbReference type="EMBL" id="QAOM01000015">
    <property type="protein sequence ID" value="PTQ82933.1"/>
    <property type="molecule type" value="Genomic_DNA"/>
</dbReference>
<dbReference type="InterPro" id="IPR036388">
    <property type="entry name" value="WH-like_DNA-bd_sf"/>
</dbReference>
<evidence type="ECO:0000256" key="3">
    <source>
        <dbReference type="ARBA" id="ARBA00023125"/>
    </source>
</evidence>
<comment type="caution">
    <text evidence="6">The sequence shown here is derived from an EMBL/GenBank/DDBJ whole genome shotgun (WGS) entry which is preliminary data.</text>
</comment>
<dbReference type="SUPFAM" id="SSF53850">
    <property type="entry name" value="Periplasmic binding protein-like II"/>
    <property type="match status" value="1"/>
</dbReference>
<keyword evidence="4" id="KW-0804">Transcription</keyword>
<dbReference type="SUPFAM" id="SSF46785">
    <property type="entry name" value="Winged helix' DNA-binding domain"/>
    <property type="match status" value="1"/>
</dbReference>
<evidence type="ECO:0000259" key="5">
    <source>
        <dbReference type="PROSITE" id="PS50931"/>
    </source>
</evidence>
<dbReference type="Proteomes" id="UP000244161">
    <property type="component" value="Unassembled WGS sequence"/>
</dbReference>
<evidence type="ECO:0000256" key="2">
    <source>
        <dbReference type="ARBA" id="ARBA00023015"/>
    </source>
</evidence>
<dbReference type="PANTHER" id="PTHR30419:SF8">
    <property type="entry name" value="NITROGEN ASSIMILATION TRANSCRIPTIONAL ACTIVATOR-RELATED"/>
    <property type="match status" value="1"/>
</dbReference>
<dbReference type="Pfam" id="PF03466">
    <property type="entry name" value="LysR_substrate"/>
    <property type="match status" value="1"/>
</dbReference>
<dbReference type="InterPro" id="IPR005119">
    <property type="entry name" value="LysR_subst-bd"/>
</dbReference>
<dbReference type="Gene3D" id="3.40.190.290">
    <property type="match status" value="1"/>
</dbReference>
<sequence length="293" mass="33412">MELRVLNYFLTVVYEENITSAAEKLHITQPTLSRQLMQLEEELGVSLFRRGKKKITLTSEGLLLKRRAEEILDLTKKTEQELKEQQPLMNGEIAIGGGETQSMRVLADFVKTFSTEYPQVTYKFYSADADEIKERVNKGLIDICLLTEPVDVEKFDFIRIPEKERWGVLMRKDSPLAEKQSVAPMDLLPYPILTAGRALVQNELANWFGDTYDKLRIIGSYNLIYNAGIMVEADLGYAICLEKLVPASKETELCFRTLEPVLETGVVIAWKKYQPFPPAVAKFIEMLKHALKA</sequence>
<dbReference type="AlphaFoldDB" id="A0A2T5IGI1"/>
<keyword evidence="7" id="KW-1185">Reference proteome</keyword>
<dbReference type="PROSITE" id="PS50931">
    <property type="entry name" value="HTH_LYSR"/>
    <property type="match status" value="1"/>
</dbReference>
<feature type="domain" description="HTH lysR-type" evidence="5">
    <location>
        <begin position="1"/>
        <end position="58"/>
    </location>
</feature>
<dbReference type="Gene3D" id="1.10.10.10">
    <property type="entry name" value="Winged helix-like DNA-binding domain superfamily/Winged helix DNA-binding domain"/>
    <property type="match status" value="1"/>
</dbReference>
<reference evidence="6 7" key="1">
    <citation type="submission" date="2018-04" db="EMBL/GenBank/DDBJ databases">
        <title>Genomic Encyclopedia of Archaeal and Bacterial Type Strains, Phase II (KMG-II): from individual species to whole genera.</title>
        <authorList>
            <person name="Goeker M."/>
        </authorList>
    </citation>
    <scope>NUCLEOTIDE SEQUENCE [LARGE SCALE GENOMIC DNA]</scope>
    <source>
        <strain evidence="6 7">DSM 18806</strain>
    </source>
</reference>
<keyword evidence="3 6" id="KW-0238">DNA-binding</keyword>